<evidence type="ECO:0000256" key="1">
    <source>
        <dbReference type="ARBA" id="ARBA00023157"/>
    </source>
</evidence>
<dbReference type="PROSITE" id="PS50068">
    <property type="entry name" value="LDLRA_2"/>
    <property type="match status" value="2"/>
</dbReference>
<dbReference type="SUPFAM" id="SSF57424">
    <property type="entry name" value="LDL receptor-like module"/>
    <property type="match status" value="1"/>
</dbReference>
<evidence type="ECO:0000313" key="4">
    <source>
        <dbReference type="Proteomes" id="UP000031668"/>
    </source>
</evidence>
<comment type="caution">
    <text evidence="2">Lacks conserved residue(s) required for the propagation of feature annotation.</text>
</comment>
<organism evidence="3 4">
    <name type="scientific">Thelohanellus kitauei</name>
    <name type="common">Myxosporean</name>
    <dbReference type="NCBI Taxonomy" id="669202"/>
    <lineage>
        <taxon>Eukaryota</taxon>
        <taxon>Metazoa</taxon>
        <taxon>Cnidaria</taxon>
        <taxon>Myxozoa</taxon>
        <taxon>Myxosporea</taxon>
        <taxon>Bivalvulida</taxon>
        <taxon>Platysporina</taxon>
        <taxon>Myxobolidae</taxon>
        <taxon>Thelohanellus</taxon>
    </lineage>
</organism>
<sequence>MTKYDSFNMSCQHFCNGGCLHPQKLCNGITDCQDGSDEKNCEPKKCHSPDGKGGYQCPTEEDRCGGNVLCIGGGHMSKSLGSCPEAAYVNCKINAERVCISKMCDGVIDCSDGSDENLFCSN</sequence>
<dbReference type="Gene3D" id="4.10.1220.10">
    <property type="entry name" value="EGF-type module"/>
    <property type="match status" value="1"/>
</dbReference>
<dbReference type="EMBL" id="JWZT01001164">
    <property type="protein sequence ID" value="KII72560.1"/>
    <property type="molecule type" value="Genomic_DNA"/>
</dbReference>
<keyword evidence="4" id="KW-1185">Reference proteome</keyword>
<dbReference type="OrthoDB" id="5946163at2759"/>
<evidence type="ECO:0000313" key="3">
    <source>
        <dbReference type="EMBL" id="KII72560.1"/>
    </source>
</evidence>
<feature type="disulfide bond" evidence="2">
    <location>
        <begin position="26"/>
        <end position="41"/>
    </location>
</feature>
<comment type="caution">
    <text evidence="3">The sequence shown here is derived from an EMBL/GenBank/DDBJ whole genome shotgun (WGS) entry which is preliminary data.</text>
</comment>
<keyword evidence="1 2" id="KW-1015">Disulfide bond</keyword>
<dbReference type="PROSITE" id="PS01209">
    <property type="entry name" value="LDLRA_1"/>
    <property type="match status" value="1"/>
</dbReference>
<evidence type="ECO:0000256" key="2">
    <source>
        <dbReference type="PROSITE-ProRule" id="PRU00124"/>
    </source>
</evidence>
<dbReference type="Pfam" id="PF00057">
    <property type="entry name" value="Ldl_recept_a"/>
    <property type="match status" value="1"/>
</dbReference>
<protein>
    <submittedName>
        <fullName evidence="3">Uncharacterized protein</fullName>
    </submittedName>
</protein>
<dbReference type="SMART" id="SM00192">
    <property type="entry name" value="LDLa"/>
    <property type="match status" value="2"/>
</dbReference>
<dbReference type="InterPro" id="IPR002172">
    <property type="entry name" value="LDrepeatLR_classA_rpt"/>
</dbReference>
<proteinExistence type="predicted"/>
<dbReference type="CDD" id="cd00112">
    <property type="entry name" value="LDLa"/>
    <property type="match status" value="1"/>
</dbReference>
<dbReference type="InterPro" id="IPR036055">
    <property type="entry name" value="LDL_receptor-like_sf"/>
</dbReference>
<dbReference type="Proteomes" id="UP000031668">
    <property type="component" value="Unassembled WGS sequence"/>
</dbReference>
<accession>A0A0C2N8A3</accession>
<reference evidence="3 4" key="1">
    <citation type="journal article" date="2014" name="Genome Biol. Evol.">
        <title>The genome of the myxosporean Thelohanellus kitauei shows adaptations to nutrient acquisition within its fish host.</title>
        <authorList>
            <person name="Yang Y."/>
            <person name="Xiong J."/>
            <person name="Zhou Z."/>
            <person name="Huo F."/>
            <person name="Miao W."/>
            <person name="Ran C."/>
            <person name="Liu Y."/>
            <person name="Zhang J."/>
            <person name="Feng J."/>
            <person name="Wang M."/>
            <person name="Wang M."/>
            <person name="Wang L."/>
            <person name="Yao B."/>
        </authorList>
    </citation>
    <scope>NUCLEOTIDE SEQUENCE [LARGE SCALE GENOMIC DNA]</scope>
    <source>
        <strain evidence="3">Wuqing</strain>
    </source>
</reference>
<dbReference type="AlphaFoldDB" id="A0A0C2N8A3"/>
<name>A0A0C2N8A3_THEKT</name>
<dbReference type="PRINTS" id="PR00261">
    <property type="entry name" value="LDLRECEPTOR"/>
</dbReference>
<gene>
    <name evidence="3" type="ORF">RF11_15639</name>
</gene>
<dbReference type="Gene3D" id="4.10.400.10">
    <property type="entry name" value="Low-density Lipoprotein Receptor"/>
    <property type="match status" value="1"/>
</dbReference>
<dbReference type="InterPro" id="IPR023415">
    <property type="entry name" value="LDLR_class-A_CS"/>
</dbReference>